<dbReference type="PANTHER" id="PTHR30419">
    <property type="entry name" value="HTH-TYPE TRANSCRIPTIONAL REGULATOR YBHD"/>
    <property type="match status" value="1"/>
</dbReference>
<dbReference type="InterPro" id="IPR005119">
    <property type="entry name" value="LysR_subst-bd"/>
</dbReference>
<comment type="caution">
    <text evidence="6">The sequence shown here is derived from an EMBL/GenBank/DDBJ whole genome shotgun (WGS) entry which is preliminary data.</text>
</comment>
<dbReference type="PROSITE" id="PS50931">
    <property type="entry name" value="HTH_LYSR"/>
    <property type="match status" value="1"/>
</dbReference>
<dbReference type="CDD" id="cd05466">
    <property type="entry name" value="PBP2_LTTR_substrate"/>
    <property type="match status" value="1"/>
</dbReference>
<dbReference type="EMBL" id="JACHNY010000001">
    <property type="protein sequence ID" value="MBB4616076.1"/>
    <property type="molecule type" value="Genomic_DNA"/>
</dbReference>
<evidence type="ECO:0000256" key="3">
    <source>
        <dbReference type="ARBA" id="ARBA00023125"/>
    </source>
</evidence>
<dbReference type="RefSeq" id="WP_184110681.1">
    <property type="nucleotide sequence ID" value="NZ_JACHNY010000001.1"/>
</dbReference>
<dbReference type="GO" id="GO:0005829">
    <property type="term" value="C:cytosol"/>
    <property type="evidence" value="ECO:0007669"/>
    <property type="project" value="TreeGrafter"/>
</dbReference>
<reference evidence="6 7" key="1">
    <citation type="submission" date="2020-08" db="EMBL/GenBank/DDBJ databases">
        <title>Genomic Encyclopedia of Type Strains, Phase IV (KMG-IV): sequencing the most valuable type-strain genomes for metagenomic binning, comparative biology and taxonomic classification.</title>
        <authorList>
            <person name="Goeker M."/>
        </authorList>
    </citation>
    <scope>NUCLEOTIDE SEQUENCE [LARGE SCALE GENOMIC DNA]</scope>
    <source>
        <strain evidence="6 7">DSM 15867</strain>
    </source>
</reference>
<proteinExistence type="inferred from homology"/>
<evidence type="ECO:0000256" key="2">
    <source>
        <dbReference type="ARBA" id="ARBA00023015"/>
    </source>
</evidence>
<dbReference type="SUPFAM" id="SSF46785">
    <property type="entry name" value="Winged helix' DNA-binding domain"/>
    <property type="match status" value="1"/>
</dbReference>
<name>A0A7W7AFT5_9SPHN</name>
<dbReference type="InterPro" id="IPR036388">
    <property type="entry name" value="WH-like_DNA-bd_sf"/>
</dbReference>
<dbReference type="GO" id="GO:0003700">
    <property type="term" value="F:DNA-binding transcription factor activity"/>
    <property type="evidence" value="ECO:0007669"/>
    <property type="project" value="InterPro"/>
</dbReference>
<dbReference type="AlphaFoldDB" id="A0A7W7AFT5"/>
<dbReference type="FunFam" id="1.10.10.10:FF:000001">
    <property type="entry name" value="LysR family transcriptional regulator"/>
    <property type="match status" value="1"/>
</dbReference>
<sequence>MIGATDRLTGRLQALSLRQLRGFATVARLGSFSRAATDLSVTQPALSALIRQMEGRLEMPLFDRTTHMVALSEAGRAILPHVERLLATANHVFVDMRAALANERPAIRIGVMPSAMAMVARAVAALDCEATAPFVQLSDGRSDELLRGLGEGRLDMIVSAAPTSDPRFESQLLVEDDLLLVASSQHSLAHGDIQPWLALAGLEIVHFAGGSIGELAAAALLPHGLVASQRYRVDQVESLYGLARSGLAVGILPRLYTQSIEHQHGIRLIRLGDPVVTRRIMLLHHRQLAKEHPFAAGYGMQLQKHLASQAGSPA</sequence>
<dbReference type="Pfam" id="PF03466">
    <property type="entry name" value="LysR_substrate"/>
    <property type="match status" value="1"/>
</dbReference>
<gene>
    <name evidence="6" type="ORF">GGQ96_000182</name>
</gene>
<dbReference type="InterPro" id="IPR036390">
    <property type="entry name" value="WH_DNA-bd_sf"/>
</dbReference>
<dbReference type="InterPro" id="IPR000847">
    <property type="entry name" value="LysR_HTH_N"/>
</dbReference>
<dbReference type="SUPFAM" id="SSF53850">
    <property type="entry name" value="Periplasmic binding protein-like II"/>
    <property type="match status" value="1"/>
</dbReference>
<dbReference type="Gene3D" id="3.40.190.10">
    <property type="entry name" value="Periplasmic binding protein-like II"/>
    <property type="match status" value="2"/>
</dbReference>
<accession>A0A7W7AFT5</accession>
<dbReference type="InterPro" id="IPR050950">
    <property type="entry name" value="HTH-type_LysR_regulators"/>
</dbReference>
<evidence type="ECO:0000259" key="5">
    <source>
        <dbReference type="PROSITE" id="PS50931"/>
    </source>
</evidence>
<organism evidence="6 7">
    <name type="scientific">Sphingomonas abaci</name>
    <dbReference type="NCBI Taxonomy" id="237611"/>
    <lineage>
        <taxon>Bacteria</taxon>
        <taxon>Pseudomonadati</taxon>
        <taxon>Pseudomonadota</taxon>
        <taxon>Alphaproteobacteria</taxon>
        <taxon>Sphingomonadales</taxon>
        <taxon>Sphingomonadaceae</taxon>
        <taxon>Sphingomonas</taxon>
    </lineage>
</organism>
<dbReference type="Proteomes" id="UP000574769">
    <property type="component" value="Unassembled WGS sequence"/>
</dbReference>
<feature type="domain" description="HTH lysR-type" evidence="5">
    <location>
        <begin position="15"/>
        <end position="72"/>
    </location>
</feature>
<evidence type="ECO:0000313" key="7">
    <source>
        <dbReference type="Proteomes" id="UP000574769"/>
    </source>
</evidence>
<dbReference type="GO" id="GO:0003677">
    <property type="term" value="F:DNA binding"/>
    <property type="evidence" value="ECO:0007669"/>
    <property type="project" value="UniProtKB-KW"/>
</dbReference>
<dbReference type="Pfam" id="PF00126">
    <property type="entry name" value="HTH_1"/>
    <property type="match status" value="1"/>
</dbReference>
<keyword evidence="2" id="KW-0805">Transcription regulation</keyword>
<keyword evidence="4" id="KW-0804">Transcription</keyword>
<protein>
    <submittedName>
        <fullName evidence="6">DNA-binding transcriptional LysR family regulator</fullName>
    </submittedName>
</protein>
<dbReference type="Gene3D" id="1.10.10.10">
    <property type="entry name" value="Winged helix-like DNA-binding domain superfamily/Winged helix DNA-binding domain"/>
    <property type="match status" value="1"/>
</dbReference>
<keyword evidence="3 6" id="KW-0238">DNA-binding</keyword>
<evidence type="ECO:0000256" key="1">
    <source>
        <dbReference type="ARBA" id="ARBA00009437"/>
    </source>
</evidence>
<keyword evidence="7" id="KW-1185">Reference proteome</keyword>
<dbReference type="PRINTS" id="PR00039">
    <property type="entry name" value="HTHLYSR"/>
</dbReference>
<evidence type="ECO:0000256" key="4">
    <source>
        <dbReference type="ARBA" id="ARBA00023163"/>
    </source>
</evidence>
<comment type="similarity">
    <text evidence="1">Belongs to the LysR transcriptional regulatory family.</text>
</comment>
<evidence type="ECO:0000313" key="6">
    <source>
        <dbReference type="EMBL" id="MBB4616076.1"/>
    </source>
</evidence>